<feature type="region of interest" description="Disordered" evidence="1">
    <location>
        <begin position="729"/>
        <end position="806"/>
    </location>
</feature>
<accession>A0A165J270</accession>
<evidence type="ECO:0000313" key="3">
    <source>
        <dbReference type="EMBL" id="KZV94218.1"/>
    </source>
</evidence>
<dbReference type="InParanoid" id="A0A165J270"/>
<dbReference type="SUPFAM" id="SSF56112">
    <property type="entry name" value="Protein kinase-like (PK-like)"/>
    <property type="match status" value="1"/>
</dbReference>
<evidence type="ECO:0000256" key="1">
    <source>
        <dbReference type="SAM" id="MobiDB-lite"/>
    </source>
</evidence>
<keyword evidence="4" id="KW-1185">Reference proteome</keyword>
<dbReference type="InterPro" id="IPR011009">
    <property type="entry name" value="Kinase-like_dom_sf"/>
</dbReference>
<evidence type="ECO:0000313" key="4">
    <source>
        <dbReference type="Proteomes" id="UP000077266"/>
    </source>
</evidence>
<feature type="compositionally biased region" description="Basic and acidic residues" evidence="1">
    <location>
        <begin position="764"/>
        <end position="794"/>
    </location>
</feature>
<feature type="domain" description="Fungal-type protein kinase" evidence="2">
    <location>
        <begin position="375"/>
        <end position="593"/>
    </location>
</feature>
<dbReference type="OrthoDB" id="5584477at2759"/>
<reference evidence="3 4" key="1">
    <citation type="journal article" date="2016" name="Mol. Biol. Evol.">
        <title>Comparative Genomics of Early-Diverging Mushroom-Forming Fungi Provides Insights into the Origins of Lignocellulose Decay Capabilities.</title>
        <authorList>
            <person name="Nagy L.G."/>
            <person name="Riley R."/>
            <person name="Tritt A."/>
            <person name="Adam C."/>
            <person name="Daum C."/>
            <person name="Floudas D."/>
            <person name="Sun H."/>
            <person name="Yadav J.S."/>
            <person name="Pangilinan J."/>
            <person name="Larsson K.H."/>
            <person name="Matsuura K."/>
            <person name="Barry K."/>
            <person name="Labutti K."/>
            <person name="Kuo R."/>
            <person name="Ohm R.A."/>
            <person name="Bhattacharya S.S."/>
            <person name="Shirouzu T."/>
            <person name="Yoshinaga Y."/>
            <person name="Martin F.M."/>
            <person name="Grigoriev I.V."/>
            <person name="Hibbett D.S."/>
        </authorList>
    </citation>
    <scope>NUCLEOTIDE SEQUENCE [LARGE SCALE GENOMIC DNA]</scope>
    <source>
        <strain evidence="3 4">HHB12029</strain>
    </source>
</reference>
<dbReference type="PANTHER" id="PTHR38248:SF2">
    <property type="entry name" value="FUNK1 11"/>
    <property type="match status" value="1"/>
</dbReference>
<sequence length="817" mass="91973">MDTIPATVDAEYVTNAKGFYEHIASANAAPKSLWEAIGDEPGVKAALATLLNSIATSRTEGERYAPAVRLCNLISQAYALHSGHVVESHENASDVDDIVVFTNPWTQPTKGDYLGINTKADVISFVADYAKLRTALTGVAYCEAMYWQHGLSVGDLEAENEECNGQIMDYVVALKRYRPDLTEVHAFQAEKKSLYLCTLSPAGMWSSGALPVHELDGWIAHVLLAYRSHELRDRTVRCVDMERFVRWDLELGNRTLVLAPFEAGDVPGRNSWIAMEVDVPTSITAHDEDQVRKAFLELPPAGVVKVSWQGTRRLVREGQLLGEAHADGWIPGLVRTGDYHPGPRLSSTAASASNLPVIGSDSELVTAPVVSDIERQKTFLELRSIGQPLSRCTDPLHFIKVIYDAIETHLHLWEKGILHRDISWGNVMCNPIHTDGVDQRQVLERPCIARILGEDLKDPYCLLTDLDHAWRWKDLISETYEPRLHRTGTPLLISSELSSPCPIRLPARPGGVRTLRNAFKRLEEHVFFKEAFPDAEANNAFLSSLDIVVKFETERSFLTIVADEDSSAHATTNPHLRHLPRHDVESFYWILLWGLARGNPMGEVHDDRASIKELSIFAWRMINHTIGEDDSDVRQPYMEHLRQTLTAGVLHIRLKFYATMLHNIAVYLSIPWHLYEPYPENKSAVRIPALPLEHAHHAVRRIILMMFLEKDKPVPKFNVERPRPLLVGTETGLKQPSENTPATGRAGIKRFNPQRAQDIPAAKRVKEYFDREGRDEDREEERRPDEEALVDHPSCKSSGAYKKYRGTALPADIEHAV</sequence>
<dbReference type="PANTHER" id="PTHR38248">
    <property type="entry name" value="FUNK1 6"/>
    <property type="match status" value="1"/>
</dbReference>
<gene>
    <name evidence="3" type="ORF">EXIGLDRAFT_835099</name>
</gene>
<name>A0A165J270_EXIGL</name>
<dbReference type="AlphaFoldDB" id="A0A165J270"/>
<dbReference type="EMBL" id="KV425976">
    <property type="protein sequence ID" value="KZV94218.1"/>
    <property type="molecule type" value="Genomic_DNA"/>
</dbReference>
<feature type="compositionally biased region" description="Polar residues" evidence="1">
    <location>
        <begin position="732"/>
        <end position="742"/>
    </location>
</feature>
<dbReference type="Pfam" id="PF17667">
    <property type="entry name" value="Pkinase_fungal"/>
    <property type="match status" value="1"/>
</dbReference>
<dbReference type="Proteomes" id="UP000077266">
    <property type="component" value="Unassembled WGS sequence"/>
</dbReference>
<evidence type="ECO:0000259" key="2">
    <source>
        <dbReference type="Pfam" id="PF17667"/>
    </source>
</evidence>
<proteinExistence type="predicted"/>
<organism evidence="3 4">
    <name type="scientific">Exidia glandulosa HHB12029</name>
    <dbReference type="NCBI Taxonomy" id="1314781"/>
    <lineage>
        <taxon>Eukaryota</taxon>
        <taxon>Fungi</taxon>
        <taxon>Dikarya</taxon>
        <taxon>Basidiomycota</taxon>
        <taxon>Agaricomycotina</taxon>
        <taxon>Agaricomycetes</taxon>
        <taxon>Auriculariales</taxon>
        <taxon>Exidiaceae</taxon>
        <taxon>Exidia</taxon>
    </lineage>
</organism>
<dbReference type="InterPro" id="IPR040976">
    <property type="entry name" value="Pkinase_fungal"/>
</dbReference>
<protein>
    <recommendedName>
        <fullName evidence="2">Fungal-type protein kinase domain-containing protein</fullName>
    </recommendedName>
</protein>